<reference evidence="2 3" key="1">
    <citation type="journal article" date="2015" name="Genome Announc.">
        <title>Expanding the biotechnology potential of lactobacilli through comparative genomics of 213 strains and associated genera.</title>
        <authorList>
            <person name="Sun Z."/>
            <person name="Harris H.M."/>
            <person name="McCann A."/>
            <person name="Guo C."/>
            <person name="Argimon S."/>
            <person name="Zhang W."/>
            <person name="Yang X."/>
            <person name="Jeffery I.B."/>
            <person name="Cooney J.C."/>
            <person name="Kagawa T.F."/>
            <person name="Liu W."/>
            <person name="Song Y."/>
            <person name="Salvetti E."/>
            <person name="Wrobel A."/>
            <person name="Rasinkangas P."/>
            <person name="Parkhill J."/>
            <person name="Rea M.C."/>
            <person name="O'Sullivan O."/>
            <person name="Ritari J."/>
            <person name="Douillard F.P."/>
            <person name="Paul Ross R."/>
            <person name="Yang R."/>
            <person name="Briner A.E."/>
            <person name="Felis G.E."/>
            <person name="de Vos W.M."/>
            <person name="Barrangou R."/>
            <person name="Klaenhammer T.R."/>
            <person name="Caufield P.W."/>
            <person name="Cui Y."/>
            <person name="Zhang H."/>
            <person name="O'Toole P.W."/>
        </authorList>
    </citation>
    <scope>NUCLEOTIDE SEQUENCE [LARGE SCALE GENOMIC DNA]</scope>
    <source>
        <strain evidence="2 3">DSM 19674</strain>
    </source>
</reference>
<keyword evidence="1" id="KW-0732">Signal</keyword>
<proteinExistence type="predicted"/>
<dbReference type="STRING" id="1423788.FC78_GL000841"/>
<accession>A0A0R1KNA9</accession>
<organism evidence="2 3">
    <name type="scientific">Companilactobacillus bobalius DSM 19674</name>
    <dbReference type="NCBI Taxonomy" id="1423788"/>
    <lineage>
        <taxon>Bacteria</taxon>
        <taxon>Bacillati</taxon>
        <taxon>Bacillota</taxon>
        <taxon>Bacilli</taxon>
        <taxon>Lactobacillales</taxon>
        <taxon>Lactobacillaceae</taxon>
        <taxon>Companilactobacillus</taxon>
        <taxon>Companilactobacillus bobalius</taxon>
    </lineage>
</organism>
<comment type="caution">
    <text evidence="2">The sequence shown here is derived from an EMBL/GenBank/DDBJ whole genome shotgun (WGS) entry which is preliminary data.</text>
</comment>
<dbReference type="AlphaFoldDB" id="A0A0R1KNA9"/>
<feature type="chain" id="PRO_5039517637" evidence="1">
    <location>
        <begin position="27"/>
        <end position="167"/>
    </location>
</feature>
<evidence type="ECO:0000313" key="2">
    <source>
        <dbReference type="EMBL" id="KRK85038.1"/>
    </source>
</evidence>
<keyword evidence="3" id="KW-1185">Reference proteome</keyword>
<dbReference type="EMBL" id="AZDY01000001">
    <property type="protein sequence ID" value="KRK85038.1"/>
    <property type="molecule type" value="Genomic_DNA"/>
</dbReference>
<protein>
    <submittedName>
        <fullName evidence="2">Uncharacterized protein</fullName>
    </submittedName>
</protein>
<dbReference type="PATRIC" id="fig|1423788.3.peg.866"/>
<evidence type="ECO:0000313" key="3">
    <source>
        <dbReference type="Proteomes" id="UP000051515"/>
    </source>
</evidence>
<gene>
    <name evidence="2" type="ORF">FC78_GL000841</name>
</gene>
<name>A0A0R1KNA9_9LACO</name>
<sequence length="167" mass="18662">MGEIMNKYNKLLITGMAILMSATASLETISTINVYASDDTKTVKKLSPNSDYPNIKSKFDITNMSQYSDNDLFGTVTLNKFYVKDVGADSMKQYHVLLTPTKHSSQYFLLVTKSKKKIRLHNKLTAQVALNGSSKINDAQINSGISESYSDKHVILTMPDKIAVYHK</sequence>
<feature type="signal peptide" evidence="1">
    <location>
        <begin position="1"/>
        <end position="26"/>
    </location>
</feature>
<dbReference type="Proteomes" id="UP000051515">
    <property type="component" value="Unassembled WGS sequence"/>
</dbReference>
<evidence type="ECO:0000256" key="1">
    <source>
        <dbReference type="SAM" id="SignalP"/>
    </source>
</evidence>